<dbReference type="GO" id="GO:0008658">
    <property type="term" value="F:penicillin binding"/>
    <property type="evidence" value="ECO:0007669"/>
    <property type="project" value="InterPro"/>
</dbReference>
<dbReference type="GO" id="GO:0071555">
    <property type="term" value="P:cell wall organization"/>
    <property type="evidence" value="ECO:0007669"/>
    <property type="project" value="TreeGrafter"/>
</dbReference>
<comment type="caution">
    <text evidence="3">The sequence shown here is derived from an EMBL/GenBank/DDBJ whole genome shotgun (WGS) entry which is preliminary data.</text>
</comment>
<evidence type="ECO:0000259" key="2">
    <source>
        <dbReference type="Pfam" id="PF00905"/>
    </source>
</evidence>
<dbReference type="SUPFAM" id="SSF56601">
    <property type="entry name" value="beta-lactamase/transpeptidase-like"/>
    <property type="match status" value="1"/>
</dbReference>
<dbReference type="PANTHER" id="PTHR30627:SF24">
    <property type="entry name" value="PENICILLIN-BINDING PROTEIN 4B"/>
    <property type="match status" value="1"/>
</dbReference>
<dbReference type="Pfam" id="PF00905">
    <property type="entry name" value="Transpeptidase"/>
    <property type="match status" value="1"/>
</dbReference>
<reference evidence="3" key="1">
    <citation type="submission" date="2021-03" db="EMBL/GenBank/DDBJ databases">
        <authorList>
            <person name="Wang G."/>
        </authorList>
    </citation>
    <scope>NUCLEOTIDE SEQUENCE</scope>
    <source>
        <strain evidence="3">KCTC 12899</strain>
    </source>
</reference>
<dbReference type="AlphaFoldDB" id="A0A8J7QFL0"/>
<dbReference type="InterPro" id="IPR050515">
    <property type="entry name" value="Beta-lactam/transpept"/>
</dbReference>
<keyword evidence="4" id="KW-1185">Reference proteome</keyword>
<dbReference type="Proteomes" id="UP000664417">
    <property type="component" value="Unassembled WGS sequence"/>
</dbReference>
<feature type="transmembrane region" description="Helical" evidence="1">
    <location>
        <begin position="12"/>
        <end position="34"/>
    </location>
</feature>
<keyword evidence="1" id="KW-1133">Transmembrane helix</keyword>
<sequence>MNPHEERGELSGYHWLIPLFSMTGVTLLLLAGAFRNSVLDPFSQNYIEDFAHQRNFETFVEQGLLVDNGHNGVKADWDAFYRYTRSAFKLGQQVAAFEQASAAGALQGVTLKTLPGTWQPLVKKRLLSEQDGQLVLNGEAYHQRMLKTTFGRHFLMAANNTHRLINQAGRISADEFYFRETNVFSVTRVLPRGAVYDRHNQLIVGWDKGRRERSGLHEGVFHVVGLPYRSGIEQKMEKALAPKPHRGLHDLAGLRGRDRRGDDLQLTVDSELSAKLYDMFDFEKKGRLKGAVVLMDIESGHLLASVSSNAPHGETVRGNYDALVRDRKHKPLLNRAWDELHFPGSTYKTVVAAAMLEQEALTQPFKRVQEKRTYLKIRNNRNKVRKKPIDMRTAFAVSSNTYFAEKGVLLGHHTADMAGRLGFNSACDLTLGVKDAKPWITATSSAYRGQQQVRFDKRGDHRLVAQFSLGQNQIKSHPLHMATLIATVANDGVFVDPRLIKGRRRGTLVTETHNPAAFSQLQYGETRRVLDSTTARYLRQACRGTMNMERGTGFYGPQIYRGTVDGQPIYSSAKRGSKAAEFVLIPSAGKTGTAQHGQKGKPPHSWFIGYAPADNPKVAVAVVVEYAGYGSLYALPIGMEALAGGLNSLNQEPHSLAGETEQVAAESSPDF</sequence>
<dbReference type="InterPro" id="IPR012338">
    <property type="entry name" value="Beta-lactam/transpept-like"/>
</dbReference>
<keyword evidence="1" id="KW-0472">Membrane</keyword>
<dbReference type="EMBL" id="JAFREP010000008">
    <property type="protein sequence ID" value="MBO1319010.1"/>
    <property type="molecule type" value="Genomic_DNA"/>
</dbReference>
<organism evidence="3 4">
    <name type="scientific">Acanthopleuribacter pedis</name>
    <dbReference type="NCBI Taxonomy" id="442870"/>
    <lineage>
        <taxon>Bacteria</taxon>
        <taxon>Pseudomonadati</taxon>
        <taxon>Acidobacteriota</taxon>
        <taxon>Holophagae</taxon>
        <taxon>Acanthopleuribacterales</taxon>
        <taxon>Acanthopleuribacteraceae</taxon>
        <taxon>Acanthopleuribacter</taxon>
    </lineage>
</organism>
<dbReference type="GO" id="GO:0071972">
    <property type="term" value="F:peptidoglycan L,D-transpeptidase activity"/>
    <property type="evidence" value="ECO:0007669"/>
    <property type="project" value="TreeGrafter"/>
</dbReference>
<proteinExistence type="predicted"/>
<dbReference type="GO" id="GO:0005886">
    <property type="term" value="C:plasma membrane"/>
    <property type="evidence" value="ECO:0007669"/>
    <property type="project" value="TreeGrafter"/>
</dbReference>
<evidence type="ECO:0000256" key="1">
    <source>
        <dbReference type="SAM" id="Phobius"/>
    </source>
</evidence>
<dbReference type="RefSeq" id="WP_207858831.1">
    <property type="nucleotide sequence ID" value="NZ_JAFREP010000008.1"/>
</dbReference>
<dbReference type="Gene3D" id="3.40.710.10">
    <property type="entry name" value="DD-peptidase/beta-lactamase superfamily"/>
    <property type="match status" value="1"/>
</dbReference>
<dbReference type="InterPro" id="IPR001460">
    <property type="entry name" value="PCN-bd_Tpept"/>
</dbReference>
<protein>
    <recommendedName>
        <fullName evidence="2">Penicillin-binding protein transpeptidase domain-containing protein</fullName>
    </recommendedName>
</protein>
<gene>
    <name evidence="3" type="ORF">J3U88_11125</name>
</gene>
<evidence type="ECO:0000313" key="4">
    <source>
        <dbReference type="Proteomes" id="UP000664417"/>
    </source>
</evidence>
<feature type="domain" description="Penicillin-binding protein transpeptidase" evidence="2">
    <location>
        <begin position="290"/>
        <end position="637"/>
    </location>
</feature>
<name>A0A8J7QFL0_9BACT</name>
<accession>A0A8J7QFL0</accession>
<keyword evidence="1" id="KW-0812">Transmembrane</keyword>
<dbReference type="PANTHER" id="PTHR30627">
    <property type="entry name" value="PEPTIDOGLYCAN D,D-TRANSPEPTIDASE"/>
    <property type="match status" value="1"/>
</dbReference>
<evidence type="ECO:0000313" key="3">
    <source>
        <dbReference type="EMBL" id="MBO1319010.1"/>
    </source>
</evidence>